<feature type="transmembrane region" description="Helical" evidence="1">
    <location>
        <begin position="67"/>
        <end position="85"/>
    </location>
</feature>
<protein>
    <recommendedName>
        <fullName evidence="2">VanZ-like domain-containing protein</fullName>
    </recommendedName>
</protein>
<reference evidence="3 4" key="1">
    <citation type="submission" date="2018-01" db="EMBL/GenBank/DDBJ databases">
        <title>Novel co-symbiosis in the lucinid bivalve Phacoides pectinatus.</title>
        <authorList>
            <person name="Lim S.J."/>
            <person name="Davis B.G."/>
            <person name="Gill D.E."/>
            <person name="Engel A.S."/>
            <person name="Anderson L.C."/>
            <person name="Campbell B.J."/>
        </authorList>
    </citation>
    <scope>NUCLEOTIDE SEQUENCE [LARGE SCALE GENOMIC DNA]</scope>
    <source>
        <strain evidence="3">N3_P5</strain>
    </source>
</reference>
<gene>
    <name evidence="3" type="ORF">C3L24_07245</name>
</gene>
<evidence type="ECO:0000256" key="1">
    <source>
        <dbReference type="SAM" id="Phobius"/>
    </source>
</evidence>
<keyword evidence="1" id="KW-0812">Transmembrane</keyword>
<dbReference type="Pfam" id="PF04892">
    <property type="entry name" value="VanZ"/>
    <property type="match status" value="1"/>
</dbReference>
<keyword evidence="1" id="KW-1133">Transmembrane helix</keyword>
<feature type="domain" description="VanZ-like" evidence="2">
    <location>
        <begin position="34"/>
        <end position="141"/>
    </location>
</feature>
<name>A0A6N4DXW3_9GAMM</name>
<dbReference type="NCBIfam" id="NF037970">
    <property type="entry name" value="vanZ_1"/>
    <property type="match status" value="1"/>
</dbReference>
<comment type="caution">
    <text evidence="3">The sequence shown here is derived from an EMBL/GenBank/DDBJ whole genome shotgun (WGS) entry which is preliminary data.</text>
</comment>
<dbReference type="EMBL" id="PQCO01000191">
    <property type="protein sequence ID" value="PUE01905.1"/>
    <property type="molecule type" value="Genomic_DNA"/>
</dbReference>
<evidence type="ECO:0000313" key="3">
    <source>
        <dbReference type="EMBL" id="PUE01905.1"/>
    </source>
</evidence>
<feature type="transmembrane region" description="Helical" evidence="1">
    <location>
        <begin position="28"/>
        <end position="47"/>
    </location>
</feature>
<dbReference type="InterPro" id="IPR006976">
    <property type="entry name" value="VanZ-like"/>
</dbReference>
<evidence type="ECO:0000313" key="4">
    <source>
        <dbReference type="Proteomes" id="UP000250928"/>
    </source>
</evidence>
<sequence length="152" mass="17129">MQLMVTKSYNAGSARTIRKEMKSTRRDYTPTAALATLAWMVVIFYFSHQPGGGEDAALPWLHGDIKNLLHIPIFGILAYLIWHSLRVRIRQTARLATTTLTLVLIYALLDEWHQSFIPLRDASLGDVLNDLLGGVTAVWLISRQPPRPARHA</sequence>
<organism evidence="3 4">
    <name type="scientific">Candidatus Sedimenticola endophacoides</name>
    <dbReference type="NCBI Taxonomy" id="2548426"/>
    <lineage>
        <taxon>Bacteria</taxon>
        <taxon>Pseudomonadati</taxon>
        <taxon>Pseudomonadota</taxon>
        <taxon>Gammaproteobacteria</taxon>
        <taxon>Chromatiales</taxon>
        <taxon>Sedimenticolaceae</taxon>
        <taxon>Sedimenticola</taxon>
    </lineage>
</organism>
<proteinExistence type="predicted"/>
<keyword evidence="1" id="KW-0472">Membrane</keyword>
<accession>A0A6N4DXW3</accession>
<evidence type="ECO:0000259" key="2">
    <source>
        <dbReference type="Pfam" id="PF04892"/>
    </source>
</evidence>
<dbReference type="AlphaFoldDB" id="A0A6N4DXW3"/>
<dbReference type="Proteomes" id="UP000250928">
    <property type="component" value="Unassembled WGS sequence"/>
</dbReference>